<accession>A0A329MFG8</accession>
<protein>
    <recommendedName>
        <fullName evidence="5">Translational regulator CsrA</fullName>
    </recommendedName>
</protein>
<dbReference type="HAMAP" id="MF_00167">
    <property type="entry name" value="CsrA"/>
    <property type="match status" value="1"/>
</dbReference>
<comment type="subunit">
    <text evidence="5">Homodimer; the beta-strands of each monomer intercalate to form a hydrophobic core, while the alpha-helices form wings that extend away from the core.</text>
</comment>
<comment type="subcellular location">
    <subcellularLocation>
        <location evidence="5">Cytoplasm</location>
    </subcellularLocation>
</comment>
<dbReference type="Pfam" id="PF02599">
    <property type="entry name" value="CsrA"/>
    <property type="match status" value="1"/>
</dbReference>
<proteinExistence type="inferred from homology"/>
<evidence type="ECO:0000256" key="2">
    <source>
        <dbReference type="ARBA" id="ARBA00022491"/>
    </source>
</evidence>
<dbReference type="PANTHER" id="PTHR34984">
    <property type="entry name" value="CARBON STORAGE REGULATOR"/>
    <property type="match status" value="1"/>
</dbReference>
<dbReference type="FunFam" id="2.60.40.4380:FF:000002">
    <property type="entry name" value="Translational regulator CsrA"/>
    <property type="match status" value="1"/>
</dbReference>
<comment type="similarity">
    <text evidence="5">Belongs to the CsrA/RsmA family.</text>
</comment>
<comment type="function">
    <text evidence="5">A translational regulator that binds mRNA to regulate translation initiation and/or mRNA stability. Usually binds in the 5'-UTR at or near the Shine-Dalgarno sequence preventing ribosome-binding, thus repressing translation. Its main target seems to be the major flagellin gene, while its function is anatagonized by FliW.</text>
</comment>
<evidence type="ECO:0000313" key="6">
    <source>
        <dbReference type="EMBL" id="RAV17403.1"/>
    </source>
</evidence>
<dbReference type="GO" id="GO:0045947">
    <property type="term" value="P:negative regulation of translational initiation"/>
    <property type="evidence" value="ECO:0007669"/>
    <property type="project" value="UniProtKB-UniRule"/>
</dbReference>
<dbReference type="AlphaFoldDB" id="A0A329MFG8"/>
<dbReference type="NCBIfam" id="NF002469">
    <property type="entry name" value="PRK01712.1"/>
    <property type="match status" value="1"/>
</dbReference>
<evidence type="ECO:0000256" key="1">
    <source>
        <dbReference type="ARBA" id="ARBA00022490"/>
    </source>
</evidence>
<name>A0A329MFG8_9BACL</name>
<dbReference type="GO" id="GO:0005829">
    <property type="term" value="C:cytosol"/>
    <property type="evidence" value="ECO:0007669"/>
    <property type="project" value="TreeGrafter"/>
</dbReference>
<evidence type="ECO:0000256" key="5">
    <source>
        <dbReference type="HAMAP-Rule" id="MF_00167"/>
    </source>
</evidence>
<dbReference type="GO" id="GO:0048027">
    <property type="term" value="F:mRNA 5'-UTR binding"/>
    <property type="evidence" value="ECO:0007669"/>
    <property type="project" value="UniProtKB-UniRule"/>
</dbReference>
<dbReference type="EMBL" id="QMFB01000019">
    <property type="protein sequence ID" value="RAV17403.1"/>
    <property type="molecule type" value="Genomic_DNA"/>
</dbReference>
<dbReference type="RefSeq" id="WP_113034254.1">
    <property type="nucleotide sequence ID" value="NZ_QMFB01000019.1"/>
</dbReference>
<sequence length="76" mass="8466">MLVLSRKKGESIVIAGNIELVVLGTEGDNVRLGIKAPKDVEVYRKELFQAIQEQNVAAASNNRIDPMRISKLFKKN</sequence>
<keyword evidence="5" id="KW-1005">Bacterial flagellum biogenesis</keyword>
<organism evidence="6 7">
    <name type="scientific">Paenibacillus contaminans</name>
    <dbReference type="NCBI Taxonomy" id="450362"/>
    <lineage>
        <taxon>Bacteria</taxon>
        <taxon>Bacillati</taxon>
        <taxon>Bacillota</taxon>
        <taxon>Bacilli</taxon>
        <taxon>Bacillales</taxon>
        <taxon>Paenibacillaceae</taxon>
        <taxon>Paenibacillus</taxon>
    </lineage>
</organism>
<keyword evidence="2 5" id="KW-0678">Repressor</keyword>
<reference evidence="6 7" key="1">
    <citation type="journal article" date="2009" name="Int. J. Syst. Evol. Microbiol.">
        <title>Paenibacillus contaminans sp. nov., isolated from a contaminated laboratory plate.</title>
        <authorList>
            <person name="Chou J.H."/>
            <person name="Lee J.H."/>
            <person name="Lin M.C."/>
            <person name="Chang P.S."/>
            <person name="Arun A.B."/>
            <person name="Young C.C."/>
            <person name="Chen W.M."/>
        </authorList>
    </citation>
    <scope>NUCLEOTIDE SEQUENCE [LARGE SCALE GENOMIC DNA]</scope>
    <source>
        <strain evidence="6 7">CKOBP-6</strain>
    </source>
</reference>
<dbReference type="SUPFAM" id="SSF117130">
    <property type="entry name" value="CsrA-like"/>
    <property type="match status" value="1"/>
</dbReference>
<gene>
    <name evidence="5 6" type="primary">csrA</name>
    <name evidence="6" type="ORF">DQG23_27570</name>
</gene>
<dbReference type="InterPro" id="IPR003751">
    <property type="entry name" value="CsrA"/>
</dbReference>
<keyword evidence="7" id="KW-1185">Reference proteome</keyword>
<evidence type="ECO:0000256" key="3">
    <source>
        <dbReference type="ARBA" id="ARBA00022845"/>
    </source>
</evidence>
<keyword evidence="3 5" id="KW-0810">Translation regulation</keyword>
<dbReference type="InterPro" id="IPR036107">
    <property type="entry name" value="CsrA_sf"/>
</dbReference>
<dbReference type="GO" id="GO:1902208">
    <property type="term" value="P:regulation of bacterial-type flagellum assembly"/>
    <property type="evidence" value="ECO:0007669"/>
    <property type="project" value="UniProtKB-UniRule"/>
</dbReference>
<dbReference type="Gene3D" id="2.60.40.4380">
    <property type="entry name" value="Translational regulator CsrA"/>
    <property type="match status" value="1"/>
</dbReference>
<comment type="caution">
    <text evidence="6">The sequence shown here is derived from an EMBL/GenBank/DDBJ whole genome shotgun (WGS) entry which is preliminary data.</text>
</comment>
<keyword evidence="1 5" id="KW-0963">Cytoplasm</keyword>
<dbReference type="GO" id="GO:0006109">
    <property type="term" value="P:regulation of carbohydrate metabolic process"/>
    <property type="evidence" value="ECO:0007669"/>
    <property type="project" value="InterPro"/>
</dbReference>
<dbReference type="NCBIfam" id="TIGR00202">
    <property type="entry name" value="csrA"/>
    <property type="match status" value="1"/>
</dbReference>
<dbReference type="GO" id="GO:0006402">
    <property type="term" value="P:mRNA catabolic process"/>
    <property type="evidence" value="ECO:0007669"/>
    <property type="project" value="InterPro"/>
</dbReference>
<dbReference type="Proteomes" id="UP000250369">
    <property type="component" value="Unassembled WGS sequence"/>
</dbReference>
<dbReference type="OrthoDB" id="9809061at2"/>
<evidence type="ECO:0000313" key="7">
    <source>
        <dbReference type="Proteomes" id="UP000250369"/>
    </source>
</evidence>
<evidence type="ECO:0000256" key="4">
    <source>
        <dbReference type="ARBA" id="ARBA00022884"/>
    </source>
</evidence>
<dbReference type="GO" id="GO:0044781">
    <property type="term" value="P:bacterial-type flagellum organization"/>
    <property type="evidence" value="ECO:0007669"/>
    <property type="project" value="UniProtKB-KW"/>
</dbReference>
<keyword evidence="4 5" id="KW-0694">RNA-binding</keyword>
<dbReference type="PANTHER" id="PTHR34984:SF1">
    <property type="entry name" value="CARBON STORAGE REGULATOR"/>
    <property type="match status" value="1"/>
</dbReference>